<evidence type="ECO:0000313" key="3">
    <source>
        <dbReference type="EMBL" id="RLN12187.1"/>
    </source>
</evidence>
<sequence length="353" mass="41448">MTFKIGNKKQSGKEKKEETSTGDWERSKCTRVDLLNLVAQGLLQSEEMVHWKPSFCQFFPQEDGKGKEYIQYSLPTNHSGWRPLWFYIGNHKPALPETTPGKAVWRGEWNEKLNENQMVQVREMLDLIAAHKETGVTSASVLAAMYKWCIMPLQKRCRFRGTLIYSGVLLQILTFLGQSIPSQNLMDRSQEKSEKLKFIEDGHRKLAEKDKRINDEIRKRIDLCNELKQLKKERTRETWLMKNDIQNLEKEKAELVEKNKKIAKAHKDLKKLVYRGADDVERLQKILQDTDVQFCDAMQQIKDMLVDKDHMQKELEHFKVLHKPSWRWLKFLPMVKLKRITSGEASRDSPESC</sequence>
<dbReference type="AlphaFoldDB" id="A0A3L6RYV5"/>
<dbReference type="OrthoDB" id="685425at2759"/>
<dbReference type="Proteomes" id="UP000275267">
    <property type="component" value="Unassembled WGS sequence"/>
</dbReference>
<feature type="compositionally biased region" description="Basic and acidic residues" evidence="2">
    <location>
        <begin position="11"/>
        <end position="24"/>
    </location>
</feature>
<evidence type="ECO:0000256" key="2">
    <source>
        <dbReference type="SAM" id="MobiDB-lite"/>
    </source>
</evidence>
<name>A0A3L6RYV5_PANMI</name>
<feature type="coiled-coil region" evidence="1">
    <location>
        <begin position="213"/>
        <end position="268"/>
    </location>
</feature>
<keyword evidence="4" id="KW-1185">Reference proteome</keyword>
<evidence type="ECO:0000313" key="4">
    <source>
        <dbReference type="Proteomes" id="UP000275267"/>
    </source>
</evidence>
<evidence type="ECO:0000256" key="1">
    <source>
        <dbReference type="SAM" id="Coils"/>
    </source>
</evidence>
<organism evidence="3 4">
    <name type="scientific">Panicum miliaceum</name>
    <name type="common">Proso millet</name>
    <name type="synonym">Broomcorn millet</name>
    <dbReference type="NCBI Taxonomy" id="4540"/>
    <lineage>
        <taxon>Eukaryota</taxon>
        <taxon>Viridiplantae</taxon>
        <taxon>Streptophyta</taxon>
        <taxon>Embryophyta</taxon>
        <taxon>Tracheophyta</taxon>
        <taxon>Spermatophyta</taxon>
        <taxon>Magnoliopsida</taxon>
        <taxon>Liliopsida</taxon>
        <taxon>Poales</taxon>
        <taxon>Poaceae</taxon>
        <taxon>PACMAD clade</taxon>
        <taxon>Panicoideae</taxon>
        <taxon>Panicodae</taxon>
        <taxon>Paniceae</taxon>
        <taxon>Panicinae</taxon>
        <taxon>Panicum</taxon>
        <taxon>Panicum sect. Panicum</taxon>
    </lineage>
</organism>
<gene>
    <name evidence="3" type="ORF">C2845_PM09G10310</name>
</gene>
<reference evidence="4" key="1">
    <citation type="journal article" date="2019" name="Nat. Commun.">
        <title>The genome of broomcorn millet.</title>
        <authorList>
            <person name="Zou C."/>
            <person name="Miki D."/>
            <person name="Li D."/>
            <person name="Tang Q."/>
            <person name="Xiao L."/>
            <person name="Rajput S."/>
            <person name="Deng P."/>
            <person name="Jia W."/>
            <person name="Huang R."/>
            <person name="Zhang M."/>
            <person name="Sun Y."/>
            <person name="Hu J."/>
            <person name="Fu X."/>
            <person name="Schnable P.S."/>
            <person name="Li F."/>
            <person name="Zhang H."/>
            <person name="Feng B."/>
            <person name="Zhu X."/>
            <person name="Liu R."/>
            <person name="Schnable J.C."/>
            <person name="Zhu J.-K."/>
            <person name="Zhang H."/>
        </authorList>
    </citation>
    <scope>NUCLEOTIDE SEQUENCE [LARGE SCALE GENOMIC DNA]</scope>
</reference>
<feature type="region of interest" description="Disordered" evidence="2">
    <location>
        <begin position="1"/>
        <end position="24"/>
    </location>
</feature>
<protein>
    <submittedName>
        <fullName evidence="3">Uncharacterized protein</fullName>
    </submittedName>
</protein>
<comment type="caution">
    <text evidence="3">The sequence shown here is derived from an EMBL/GenBank/DDBJ whole genome shotgun (WGS) entry which is preliminary data.</text>
</comment>
<accession>A0A3L6RYV5</accession>
<keyword evidence="1" id="KW-0175">Coiled coil</keyword>
<dbReference type="EMBL" id="PQIB02000006">
    <property type="protein sequence ID" value="RLN12187.1"/>
    <property type="molecule type" value="Genomic_DNA"/>
</dbReference>
<proteinExistence type="predicted"/>